<organism evidence="23 24">
    <name type="scientific">Reinekea forsetii</name>
    <dbReference type="NCBI Taxonomy" id="1336806"/>
    <lineage>
        <taxon>Bacteria</taxon>
        <taxon>Pseudomonadati</taxon>
        <taxon>Pseudomonadota</taxon>
        <taxon>Gammaproteobacteria</taxon>
        <taxon>Oceanospirillales</taxon>
        <taxon>Saccharospirillaceae</taxon>
        <taxon>Reinekea</taxon>
    </lineage>
</organism>
<comment type="subcellular location">
    <subcellularLocation>
        <location evidence="3 18">Cytoplasm</location>
    </subcellularLocation>
</comment>
<feature type="domain" description="ATP-grasp" evidence="22">
    <location>
        <begin position="106"/>
        <end position="301"/>
    </location>
</feature>
<dbReference type="RefSeq" id="WP_100258021.1">
    <property type="nucleotide sequence ID" value="NZ_CP011797.1"/>
</dbReference>
<dbReference type="EMBL" id="CP011797">
    <property type="protein sequence ID" value="ATX77793.1"/>
    <property type="molecule type" value="Genomic_DNA"/>
</dbReference>
<evidence type="ECO:0000313" key="24">
    <source>
        <dbReference type="Proteomes" id="UP000229757"/>
    </source>
</evidence>
<keyword evidence="7 18" id="KW-0963">Cytoplasm</keyword>
<dbReference type="Pfam" id="PF07478">
    <property type="entry name" value="Dala_Dala_lig_C"/>
    <property type="match status" value="1"/>
</dbReference>
<feature type="active site" evidence="19">
    <location>
        <position position="148"/>
    </location>
</feature>
<name>A0A2K8KSV8_9GAMM</name>
<keyword evidence="10 21" id="KW-0547">Nucleotide-binding</keyword>
<evidence type="ECO:0000313" key="23">
    <source>
        <dbReference type="EMBL" id="ATX77793.1"/>
    </source>
</evidence>
<keyword evidence="13 18" id="KW-0133">Cell shape</keyword>
<dbReference type="GO" id="GO:0071555">
    <property type="term" value="P:cell wall organization"/>
    <property type="evidence" value="ECO:0007669"/>
    <property type="project" value="UniProtKB-KW"/>
</dbReference>
<evidence type="ECO:0000256" key="17">
    <source>
        <dbReference type="ARBA" id="ARBA00047614"/>
    </source>
</evidence>
<protein>
    <recommendedName>
        <fullName evidence="6 18">D-alanine--D-alanine ligase</fullName>
        <ecNumber evidence="6 18">6.3.2.4</ecNumber>
    </recommendedName>
    <alternativeName>
        <fullName evidence="18">D-Ala-D-Ala ligase</fullName>
    </alternativeName>
    <alternativeName>
        <fullName evidence="18">D-alanylalanine synthetase</fullName>
    </alternativeName>
</protein>
<keyword evidence="11 21" id="KW-0067">ATP-binding</keyword>
<comment type="cofactor">
    <cofactor evidence="20">
        <name>Mg(2+)</name>
        <dbReference type="ChEBI" id="CHEBI:18420"/>
    </cofactor>
    <cofactor evidence="20">
        <name>Mn(2+)</name>
        <dbReference type="ChEBI" id="CHEBI:29035"/>
    </cofactor>
    <text evidence="20">Binds 2 magnesium or manganese ions per subunit.</text>
</comment>
<keyword evidence="15 20" id="KW-0464">Manganese</keyword>
<dbReference type="GO" id="GO:0008716">
    <property type="term" value="F:D-alanine-D-alanine ligase activity"/>
    <property type="evidence" value="ECO:0007669"/>
    <property type="project" value="UniProtKB-UniRule"/>
</dbReference>
<evidence type="ECO:0000256" key="7">
    <source>
        <dbReference type="ARBA" id="ARBA00022490"/>
    </source>
</evidence>
<evidence type="ECO:0000256" key="9">
    <source>
        <dbReference type="ARBA" id="ARBA00022723"/>
    </source>
</evidence>
<dbReference type="InterPro" id="IPR000291">
    <property type="entry name" value="D-Ala_lig_Van_CS"/>
</dbReference>
<dbReference type="PROSITE" id="PS00843">
    <property type="entry name" value="DALA_DALA_LIGASE_1"/>
    <property type="match status" value="1"/>
</dbReference>
<dbReference type="EC" id="6.3.2.4" evidence="6 18"/>
<feature type="binding site" evidence="20">
    <location>
        <position position="268"/>
    </location>
    <ligand>
        <name>Mg(2+)</name>
        <dbReference type="ChEBI" id="CHEBI:18420"/>
        <label>1</label>
    </ligand>
</feature>
<dbReference type="PROSITE" id="PS00844">
    <property type="entry name" value="DALA_DALA_LIGASE_2"/>
    <property type="match status" value="1"/>
</dbReference>
<evidence type="ECO:0000256" key="13">
    <source>
        <dbReference type="ARBA" id="ARBA00022960"/>
    </source>
</evidence>
<feature type="binding site" evidence="20">
    <location>
        <position position="255"/>
    </location>
    <ligand>
        <name>Mg(2+)</name>
        <dbReference type="ChEBI" id="CHEBI:18420"/>
        <label>1</label>
    </ligand>
</feature>
<dbReference type="NCBIfam" id="NF002378">
    <property type="entry name" value="PRK01372.1"/>
    <property type="match status" value="1"/>
</dbReference>
<comment type="similarity">
    <text evidence="5 18">Belongs to the D-alanine--D-alanine ligase family.</text>
</comment>
<dbReference type="OrthoDB" id="9813261at2"/>
<dbReference type="KEGG" id="rfo:REIFOR_02669"/>
<dbReference type="Pfam" id="PF01820">
    <property type="entry name" value="Dala_Dala_lig_N"/>
    <property type="match status" value="1"/>
</dbReference>
<evidence type="ECO:0000256" key="8">
    <source>
        <dbReference type="ARBA" id="ARBA00022598"/>
    </source>
</evidence>
<evidence type="ECO:0000256" key="2">
    <source>
        <dbReference type="ARBA" id="ARBA00003921"/>
    </source>
</evidence>
<proteinExistence type="inferred from homology"/>
<dbReference type="InterPro" id="IPR011761">
    <property type="entry name" value="ATP-grasp"/>
</dbReference>
<dbReference type="GO" id="GO:0005524">
    <property type="term" value="F:ATP binding"/>
    <property type="evidence" value="ECO:0007669"/>
    <property type="project" value="UniProtKB-UniRule"/>
</dbReference>
<evidence type="ECO:0000256" key="5">
    <source>
        <dbReference type="ARBA" id="ARBA00010871"/>
    </source>
</evidence>
<dbReference type="GO" id="GO:0005829">
    <property type="term" value="C:cytosol"/>
    <property type="evidence" value="ECO:0007669"/>
    <property type="project" value="TreeGrafter"/>
</dbReference>
<evidence type="ECO:0000256" key="15">
    <source>
        <dbReference type="ARBA" id="ARBA00023211"/>
    </source>
</evidence>
<dbReference type="PIRSF" id="PIRSF039102">
    <property type="entry name" value="Ddl/VanB"/>
    <property type="match status" value="1"/>
</dbReference>
<feature type="binding site" evidence="20">
    <location>
        <position position="270"/>
    </location>
    <ligand>
        <name>Mg(2+)</name>
        <dbReference type="ChEBI" id="CHEBI:18420"/>
        <label>2</label>
    </ligand>
</feature>
<dbReference type="InterPro" id="IPR011095">
    <property type="entry name" value="Dala_Dala_lig_C"/>
</dbReference>
<evidence type="ECO:0000256" key="3">
    <source>
        <dbReference type="ARBA" id="ARBA00004496"/>
    </source>
</evidence>
<dbReference type="Gene3D" id="3.30.470.20">
    <property type="entry name" value="ATP-grasp fold, B domain"/>
    <property type="match status" value="1"/>
</dbReference>
<comment type="cofactor">
    <cofactor evidence="1">
        <name>Mn(2+)</name>
        <dbReference type="ChEBI" id="CHEBI:29035"/>
    </cofactor>
</comment>
<keyword evidence="14 18" id="KW-0573">Peptidoglycan synthesis</keyword>
<dbReference type="HAMAP" id="MF_00047">
    <property type="entry name" value="Dala_Dala_lig"/>
    <property type="match status" value="1"/>
</dbReference>
<evidence type="ECO:0000256" key="14">
    <source>
        <dbReference type="ARBA" id="ARBA00022984"/>
    </source>
</evidence>
<dbReference type="SUPFAM" id="SSF56059">
    <property type="entry name" value="Glutathione synthetase ATP-binding domain-like"/>
    <property type="match status" value="1"/>
</dbReference>
<accession>A0A2K8KSV8</accession>
<reference evidence="23 24" key="1">
    <citation type="journal article" date="2017" name="Environ. Microbiol.">
        <title>Genomic and physiological analyses of 'Reinekea forsetii' reveal a versatile opportunistic lifestyle during spring algae blooms.</title>
        <authorList>
            <person name="Avci B."/>
            <person name="Hahnke R.L."/>
            <person name="Chafee M."/>
            <person name="Fischer T."/>
            <person name="Gruber-Vodicka H."/>
            <person name="Tegetmeyer H.E."/>
            <person name="Harder J."/>
            <person name="Fuchs B.M."/>
            <person name="Amann R.I."/>
            <person name="Teeling H."/>
        </authorList>
    </citation>
    <scope>NUCLEOTIDE SEQUENCE [LARGE SCALE GENOMIC DNA]</scope>
    <source>
        <strain evidence="23 24">Hel1_31_D35</strain>
    </source>
</reference>
<keyword evidence="16 18" id="KW-0961">Cell wall biogenesis/degradation</keyword>
<dbReference type="InterPro" id="IPR013815">
    <property type="entry name" value="ATP_grasp_subdomain_1"/>
</dbReference>
<keyword evidence="9 20" id="KW-0479">Metal-binding</keyword>
<dbReference type="InterPro" id="IPR011127">
    <property type="entry name" value="Dala_Dala_lig_N"/>
</dbReference>
<evidence type="ECO:0000256" key="10">
    <source>
        <dbReference type="ARBA" id="ARBA00022741"/>
    </source>
</evidence>
<dbReference type="Gene3D" id="3.40.50.20">
    <property type="match status" value="1"/>
</dbReference>
<dbReference type="PROSITE" id="PS50975">
    <property type="entry name" value="ATP_GRASP"/>
    <property type="match status" value="1"/>
</dbReference>
<dbReference type="PANTHER" id="PTHR23132">
    <property type="entry name" value="D-ALANINE--D-ALANINE LIGASE"/>
    <property type="match status" value="1"/>
</dbReference>
<evidence type="ECO:0000256" key="4">
    <source>
        <dbReference type="ARBA" id="ARBA00004752"/>
    </source>
</evidence>
<feature type="active site" evidence="19">
    <location>
        <position position="18"/>
    </location>
</feature>
<comment type="catalytic activity">
    <reaction evidence="17 18">
        <text>2 D-alanine + ATP = D-alanyl-D-alanine + ADP + phosphate + H(+)</text>
        <dbReference type="Rhea" id="RHEA:11224"/>
        <dbReference type="ChEBI" id="CHEBI:15378"/>
        <dbReference type="ChEBI" id="CHEBI:30616"/>
        <dbReference type="ChEBI" id="CHEBI:43474"/>
        <dbReference type="ChEBI" id="CHEBI:57416"/>
        <dbReference type="ChEBI" id="CHEBI:57822"/>
        <dbReference type="ChEBI" id="CHEBI:456216"/>
        <dbReference type="EC" id="6.3.2.4"/>
    </reaction>
</comment>
<dbReference type="SUPFAM" id="SSF52440">
    <property type="entry name" value="PreATP-grasp domain"/>
    <property type="match status" value="1"/>
</dbReference>
<evidence type="ECO:0000259" key="22">
    <source>
        <dbReference type="PROSITE" id="PS50975"/>
    </source>
</evidence>
<gene>
    <name evidence="18" type="primary">ddl</name>
    <name evidence="23" type="ORF">REIFOR_02669</name>
</gene>
<feature type="binding site" evidence="20">
    <location>
        <position position="268"/>
    </location>
    <ligand>
        <name>Mg(2+)</name>
        <dbReference type="ChEBI" id="CHEBI:18420"/>
        <label>2</label>
    </ligand>
</feature>
<dbReference type="AlphaFoldDB" id="A0A2K8KSV8"/>
<evidence type="ECO:0000256" key="16">
    <source>
        <dbReference type="ARBA" id="ARBA00023316"/>
    </source>
</evidence>
<dbReference type="InterPro" id="IPR005905">
    <property type="entry name" value="D_ala_D_ala"/>
</dbReference>
<dbReference type="NCBIfam" id="TIGR01205">
    <property type="entry name" value="D_ala_D_alaTIGR"/>
    <property type="match status" value="1"/>
</dbReference>
<evidence type="ECO:0000256" key="20">
    <source>
        <dbReference type="PIRSR" id="PIRSR039102-3"/>
    </source>
</evidence>
<feature type="active site" evidence="19">
    <location>
        <position position="279"/>
    </location>
</feature>
<evidence type="ECO:0000256" key="18">
    <source>
        <dbReference type="HAMAP-Rule" id="MF_00047"/>
    </source>
</evidence>
<keyword evidence="12 20" id="KW-0460">Magnesium</keyword>
<evidence type="ECO:0000256" key="6">
    <source>
        <dbReference type="ARBA" id="ARBA00012216"/>
    </source>
</evidence>
<dbReference type="Proteomes" id="UP000229757">
    <property type="component" value="Chromosome"/>
</dbReference>
<evidence type="ECO:0000256" key="12">
    <source>
        <dbReference type="ARBA" id="ARBA00022842"/>
    </source>
</evidence>
<keyword evidence="8 18" id="KW-0436">Ligase</keyword>
<evidence type="ECO:0000256" key="1">
    <source>
        <dbReference type="ARBA" id="ARBA00001936"/>
    </source>
</evidence>
<comment type="function">
    <text evidence="2 18">Cell wall formation.</text>
</comment>
<dbReference type="GO" id="GO:0009252">
    <property type="term" value="P:peptidoglycan biosynthetic process"/>
    <property type="evidence" value="ECO:0007669"/>
    <property type="project" value="UniProtKB-UniRule"/>
</dbReference>
<dbReference type="FunFam" id="3.30.470.20:FF:000008">
    <property type="entry name" value="D-alanine--D-alanine ligase"/>
    <property type="match status" value="1"/>
</dbReference>
<evidence type="ECO:0000256" key="21">
    <source>
        <dbReference type="PROSITE-ProRule" id="PRU00409"/>
    </source>
</evidence>
<comment type="pathway">
    <text evidence="4 18">Cell wall biogenesis; peptidoglycan biosynthesis.</text>
</comment>
<keyword evidence="24" id="KW-1185">Reference proteome</keyword>
<sequence>MSTRFNKVAVLFGGLSAEREVALLSGRTVIKALLTAGYEVVELDLVDRSLLLPWLAEHKPDVVFPVLHGRMGEDGVLQGLLEWVGIPFVGSGVMGSAIAMDKLRSKMIFKTGGVPTPDFVVVRSQADALIHQARLCYPVFVKPVREGSSIGIGRADNQGEFMSAVTEALNHDTEVLVEQFVDGPEYTVGIIGAEVLPVIRLKPHARFYDYDAKYVSEDTEYHLPSGLSAELEGAVQAMSLMAFAALGCTGWGRVDLMMDGQGALQVLEVNTIPGMTDHSLVPKAASAYGWDLPELMHKLLATVK</sequence>
<dbReference type="InterPro" id="IPR016185">
    <property type="entry name" value="PreATP-grasp_dom_sf"/>
</dbReference>
<dbReference type="UniPathway" id="UPA00219"/>
<evidence type="ECO:0000256" key="11">
    <source>
        <dbReference type="ARBA" id="ARBA00022840"/>
    </source>
</evidence>
<dbReference type="PANTHER" id="PTHR23132:SF23">
    <property type="entry name" value="D-ALANINE--D-ALANINE LIGASE B"/>
    <property type="match status" value="1"/>
</dbReference>
<dbReference type="GO" id="GO:0008360">
    <property type="term" value="P:regulation of cell shape"/>
    <property type="evidence" value="ECO:0007669"/>
    <property type="project" value="UniProtKB-KW"/>
</dbReference>
<evidence type="ECO:0000256" key="19">
    <source>
        <dbReference type="PIRSR" id="PIRSR039102-1"/>
    </source>
</evidence>
<dbReference type="GO" id="GO:0046872">
    <property type="term" value="F:metal ion binding"/>
    <property type="evidence" value="ECO:0007669"/>
    <property type="project" value="UniProtKB-KW"/>
</dbReference>
<dbReference type="Gene3D" id="3.30.1490.20">
    <property type="entry name" value="ATP-grasp fold, A domain"/>
    <property type="match status" value="1"/>
</dbReference>